<name>A0A7I8L3N6_SPIIN</name>
<evidence type="ECO:0000256" key="2">
    <source>
        <dbReference type="ARBA" id="ARBA00022737"/>
    </source>
</evidence>
<comment type="similarity">
    <text evidence="1">Belongs to the PPR family. PCMP-H subfamily.</text>
</comment>
<evidence type="ECO:0000313" key="5">
    <source>
        <dbReference type="Proteomes" id="UP000663760"/>
    </source>
</evidence>
<evidence type="ECO:0000256" key="1">
    <source>
        <dbReference type="ARBA" id="ARBA00006643"/>
    </source>
</evidence>
<dbReference type="InterPro" id="IPR011990">
    <property type="entry name" value="TPR-like_helical_dom_sf"/>
</dbReference>
<dbReference type="NCBIfam" id="TIGR00756">
    <property type="entry name" value="PPR"/>
    <property type="match status" value="4"/>
</dbReference>
<dbReference type="Pfam" id="PF20431">
    <property type="entry name" value="E_motif"/>
    <property type="match status" value="1"/>
</dbReference>
<dbReference type="Proteomes" id="UP000663760">
    <property type="component" value="Chromosome 11"/>
</dbReference>
<dbReference type="PROSITE" id="PS51375">
    <property type="entry name" value="PPR"/>
    <property type="match status" value="3"/>
</dbReference>
<reference evidence="4" key="1">
    <citation type="submission" date="2020-02" db="EMBL/GenBank/DDBJ databases">
        <authorList>
            <person name="Scholz U."/>
            <person name="Mascher M."/>
            <person name="Fiebig A."/>
        </authorList>
    </citation>
    <scope>NUCLEOTIDE SEQUENCE</scope>
</reference>
<dbReference type="OrthoDB" id="1908712at2759"/>
<dbReference type="GO" id="GO:0009451">
    <property type="term" value="P:RNA modification"/>
    <property type="evidence" value="ECO:0007669"/>
    <property type="project" value="InterPro"/>
</dbReference>
<evidence type="ECO:0000256" key="3">
    <source>
        <dbReference type="PROSITE-ProRule" id="PRU00708"/>
    </source>
</evidence>
<feature type="repeat" description="PPR" evidence="3">
    <location>
        <begin position="145"/>
        <end position="179"/>
    </location>
</feature>
<keyword evidence="5" id="KW-1185">Reference proteome</keyword>
<proteinExistence type="inferred from homology"/>
<gene>
    <name evidence="4" type="ORF">SI8410_11015301</name>
</gene>
<organism evidence="4 5">
    <name type="scientific">Spirodela intermedia</name>
    <name type="common">Intermediate duckweed</name>
    <dbReference type="NCBI Taxonomy" id="51605"/>
    <lineage>
        <taxon>Eukaryota</taxon>
        <taxon>Viridiplantae</taxon>
        <taxon>Streptophyta</taxon>
        <taxon>Embryophyta</taxon>
        <taxon>Tracheophyta</taxon>
        <taxon>Spermatophyta</taxon>
        <taxon>Magnoliopsida</taxon>
        <taxon>Liliopsida</taxon>
        <taxon>Araceae</taxon>
        <taxon>Lemnoideae</taxon>
        <taxon>Spirodela</taxon>
    </lineage>
</organism>
<accession>A0A7I8L3N6</accession>
<dbReference type="FunFam" id="1.25.40.10:FF:000344">
    <property type="entry name" value="Pentatricopeptide repeat-containing protein"/>
    <property type="match status" value="1"/>
</dbReference>
<protein>
    <submittedName>
        <fullName evidence="4">Uncharacterized protein</fullName>
    </submittedName>
</protein>
<dbReference type="GO" id="GO:0003723">
    <property type="term" value="F:RNA binding"/>
    <property type="evidence" value="ECO:0007669"/>
    <property type="project" value="InterPro"/>
</dbReference>
<dbReference type="Pfam" id="PF01535">
    <property type="entry name" value="PPR"/>
    <property type="match status" value="3"/>
</dbReference>
<dbReference type="Gene3D" id="1.25.40.10">
    <property type="entry name" value="Tetratricopeptide repeat domain"/>
    <property type="match status" value="4"/>
</dbReference>
<dbReference type="EMBL" id="LR746274">
    <property type="protein sequence ID" value="CAA7404623.1"/>
    <property type="molecule type" value="Genomic_DNA"/>
</dbReference>
<keyword evidence="2" id="KW-0677">Repeat</keyword>
<dbReference type="InterPro" id="IPR046960">
    <property type="entry name" value="PPR_At4g14850-like_plant"/>
</dbReference>
<dbReference type="InterPro" id="IPR046848">
    <property type="entry name" value="E_motif"/>
</dbReference>
<dbReference type="PANTHER" id="PTHR47926:SF459">
    <property type="entry name" value="PENTATRICOPEPTIDE REPEAT-CONTAINING PROTEIN"/>
    <property type="match status" value="1"/>
</dbReference>
<dbReference type="InterPro" id="IPR002885">
    <property type="entry name" value="PPR_rpt"/>
</dbReference>
<feature type="repeat" description="PPR" evidence="3">
    <location>
        <begin position="375"/>
        <end position="409"/>
    </location>
</feature>
<dbReference type="FunFam" id="1.25.40.10:FF:000511">
    <property type="entry name" value="Pentatricopeptide repeat-containing protein"/>
    <property type="match status" value="1"/>
</dbReference>
<feature type="repeat" description="PPR" evidence="3">
    <location>
        <begin position="274"/>
        <end position="308"/>
    </location>
</feature>
<sequence length="590" mass="65057">MSLKPAYAVKSNFLGLIHGAGSVGRLKQIHARLLISGAGRDRLAVAELIQSLAGFRNQVNYACRILQQVPFQLRSPFLLNLLFSGSSIGRNPRLVISLYKCAIGSGFFPNRYTFPVILRHCAKDLAIGEARQIHGVIFKLGFFCDIFVQNALLHVYGSCGKPEDARNLFDEMLVRDVVSWTGLISGYVKGGFLNEAVSLFQAMDEEPNEATLVSMLVAFGRLGHINAGRRIHGFVLKLRWENGLVVGNALLDMYVKSESLVDARKLFNELPHRDIISWTSIITGLVQCKQPKEALAIFRAMQASGLEPDKVTIASLLSACASLGALEIGKWIHEFIDRRGILWDVHISTAMIDMYAKSGCIVMALHLFGKMPHKNIFSWNALLGGLAMHGFGRRVIDHYDQMIKSGVAPNEVTFIVLLGACSHSGLVREGRFFFNAMTEVYGLSPRIEHYGCMVDLLCRAELLEEAFDLIKAMPMEADALIWCSILGVCRAPGGNQISRQMIVDYIEESSPADGGIYVLLSNLYAADDRWRDATRIRRLMGERGIMKEPGSSLVAVGGAVEEFGAGGNNRHPERAEIRRVLAVLHSHGAA</sequence>
<dbReference type="AlphaFoldDB" id="A0A7I8L3N6"/>
<dbReference type="FunFam" id="1.25.40.10:FF:000333">
    <property type="entry name" value="Pentatricopeptide repeat-containing protein"/>
    <property type="match status" value="1"/>
</dbReference>
<dbReference type="PANTHER" id="PTHR47926">
    <property type="entry name" value="PENTATRICOPEPTIDE REPEAT-CONTAINING PROTEIN"/>
    <property type="match status" value="1"/>
</dbReference>
<dbReference type="Pfam" id="PF13041">
    <property type="entry name" value="PPR_2"/>
    <property type="match status" value="2"/>
</dbReference>
<evidence type="ECO:0000313" key="4">
    <source>
        <dbReference type="EMBL" id="CAA7404623.1"/>
    </source>
</evidence>